<dbReference type="PANTHER" id="PTHR11246">
    <property type="entry name" value="PRE-MRNA SPLICING FACTOR"/>
    <property type="match status" value="1"/>
</dbReference>
<dbReference type="Gene3D" id="1.25.40.10">
    <property type="entry name" value="Tetratricopeptide repeat domain"/>
    <property type="match status" value="4"/>
</dbReference>
<dbReference type="GO" id="GO:0071011">
    <property type="term" value="C:precatalytic spliceosome"/>
    <property type="evidence" value="ECO:0007669"/>
    <property type="project" value="TreeGrafter"/>
</dbReference>
<name>A0A0C7N9I7_9SACH</name>
<dbReference type="GO" id="GO:0006270">
    <property type="term" value="P:DNA replication initiation"/>
    <property type="evidence" value="ECO:0007669"/>
    <property type="project" value="EnsemblFungi"/>
</dbReference>
<evidence type="ECO:0000256" key="3">
    <source>
        <dbReference type="ARBA" id="ARBA00022664"/>
    </source>
</evidence>
<dbReference type="GO" id="GO:0000785">
    <property type="term" value="C:chromatin"/>
    <property type="evidence" value="ECO:0007669"/>
    <property type="project" value="EnsemblFungi"/>
</dbReference>
<dbReference type="Proteomes" id="UP000054304">
    <property type="component" value="Unassembled WGS sequence"/>
</dbReference>
<comment type="similarity">
    <text evidence="2">Belongs to the crooked-neck family.</text>
</comment>
<protein>
    <recommendedName>
        <fullName evidence="8">Pre-mRNA-splicing factor CLF1</fullName>
    </recommendedName>
</protein>
<evidence type="ECO:0000256" key="9">
    <source>
        <dbReference type="SAM" id="MobiDB-lite"/>
    </source>
</evidence>
<dbReference type="GO" id="GO:0000354">
    <property type="term" value="P:cis assembly of pre-catalytic spliceosome"/>
    <property type="evidence" value="ECO:0007669"/>
    <property type="project" value="EnsemblFungi"/>
</dbReference>
<feature type="domain" description="Pre-mRNA-splicing factor Syf1/CRNKL1-like C-terminal HAT-repeats" evidence="10">
    <location>
        <begin position="367"/>
        <end position="500"/>
    </location>
</feature>
<dbReference type="GO" id="GO:0003688">
    <property type="term" value="F:DNA replication origin binding"/>
    <property type="evidence" value="ECO:0007669"/>
    <property type="project" value="EnsemblFungi"/>
</dbReference>
<keyword evidence="5" id="KW-0677">Repeat</keyword>
<dbReference type="OrthoDB" id="541719at2759"/>
<dbReference type="InterPro" id="IPR055430">
    <property type="entry name" value="HAT_Syf1_CNRKL1_C"/>
</dbReference>
<evidence type="ECO:0000256" key="5">
    <source>
        <dbReference type="ARBA" id="ARBA00022737"/>
    </source>
</evidence>
<keyword evidence="3" id="KW-0507">mRNA processing</keyword>
<dbReference type="GO" id="GO:0071007">
    <property type="term" value="C:U2-type catalytic step 2 spliceosome"/>
    <property type="evidence" value="ECO:0007669"/>
    <property type="project" value="EnsemblFungi"/>
</dbReference>
<dbReference type="HOGENOM" id="CLU_011554_1_0_1"/>
<keyword evidence="12" id="KW-1185">Reference proteome</keyword>
<dbReference type="STRING" id="1245769.A0A0C7N9I7"/>
<dbReference type="AlphaFoldDB" id="A0A0C7N9I7"/>
<evidence type="ECO:0000313" key="12">
    <source>
        <dbReference type="Proteomes" id="UP000054304"/>
    </source>
</evidence>
<dbReference type="InterPro" id="IPR003107">
    <property type="entry name" value="HAT"/>
</dbReference>
<dbReference type="Pfam" id="PF23241">
    <property type="entry name" value="HAT_PRP39_C"/>
    <property type="match status" value="1"/>
</dbReference>
<proteinExistence type="inferred from homology"/>
<dbReference type="InterPro" id="IPR011990">
    <property type="entry name" value="TPR-like_helical_dom_sf"/>
</dbReference>
<keyword evidence="4" id="KW-0747">Spliceosome</keyword>
<evidence type="ECO:0000256" key="8">
    <source>
        <dbReference type="ARBA" id="ARBA00039167"/>
    </source>
</evidence>
<dbReference type="EMBL" id="LN736366">
    <property type="protein sequence ID" value="CEP63220.1"/>
    <property type="molecule type" value="Genomic_DNA"/>
</dbReference>
<dbReference type="InterPro" id="IPR059164">
    <property type="entry name" value="HAT_PRP39_C"/>
</dbReference>
<evidence type="ECO:0000259" key="10">
    <source>
        <dbReference type="Pfam" id="PF23231"/>
    </source>
</evidence>
<evidence type="ECO:0000313" key="11">
    <source>
        <dbReference type="EMBL" id="CEP63220.1"/>
    </source>
</evidence>
<gene>
    <name evidence="11" type="ORF">LALA0_S07e05160g</name>
</gene>
<dbReference type="GO" id="GO:0000974">
    <property type="term" value="C:Prp19 complex"/>
    <property type="evidence" value="ECO:0007669"/>
    <property type="project" value="EnsemblFungi"/>
</dbReference>
<dbReference type="GO" id="GO:0003682">
    <property type="term" value="F:chromatin binding"/>
    <property type="evidence" value="ECO:0007669"/>
    <property type="project" value="EnsemblFungi"/>
</dbReference>
<sequence>MDFDQVNAVASPEPHQIAHQDVLRDTTQRKQVTKPTAQVEILDLEELKDYQGRKRTEFENVLKVKRLDVKQWIRYAQFEVQQHDLRRARSVFERALLVNNSYVPLWLRYIDCELKAKNVNHSRNLLERATNLLPRIDKLWLKYVIVEESLGNIVLVRRLFSKWCSLQPGKNAFDAFVDFEIRYLEFDNARRVYGQYVLVYPGVETWLKWVKFEKKHGTTNTIRQAYSLALDTLALYPATSDQDIASIIGAFAEWEASQQEKERATTLYHLALEKWPKNEFLISGRVTFEKMYNMSSNLDESIAEKRRREYKAALVRNSRDYDLWWLYLDLLTEHYPNELAEELEKSILGNAPEDQDKSLGWRRYVYLWIRVLTYFELQLGNITKTRDLFNRLTKEVLPNKQFTFAKIWTMYAKFELRQGNLTTARKLLGSALGICPKRKLYKDYIGLEIQLKDFDRVRKIYEQFIAYDPLLITTWFDYAELEENLGDEERARAIYHLAASSDIGLDAEKRYEVMKRLIEYESGEGEYGRALSAYKELLEMSSYDPHVWIEMALYHSSIPTEEQLAEGSESSSSFDPGSGLEVTDEHKLNTRQTFEDALKHYANSNQKRERESVLRALSDYENVHGTFDTQRKVKERLPLLKYKTKSEGGVEVEYADLEFPEDTNKPADSDKRSKLLAMAQKWQKKKKPV</sequence>
<feature type="compositionally biased region" description="Low complexity" evidence="9">
    <location>
        <begin position="566"/>
        <end position="581"/>
    </location>
</feature>
<accession>A0A0C7N9I7</accession>
<dbReference type="RefSeq" id="XP_022629441.1">
    <property type="nucleotide sequence ID" value="XM_022771545.1"/>
</dbReference>
<dbReference type="GO" id="GO:0071004">
    <property type="term" value="C:U2-type prespliceosome"/>
    <property type="evidence" value="ECO:0007669"/>
    <property type="project" value="EnsemblFungi"/>
</dbReference>
<evidence type="ECO:0000256" key="2">
    <source>
        <dbReference type="ARBA" id="ARBA00008644"/>
    </source>
</evidence>
<keyword evidence="6" id="KW-0508">mRNA splicing</keyword>
<evidence type="ECO:0000256" key="7">
    <source>
        <dbReference type="ARBA" id="ARBA00023242"/>
    </source>
</evidence>
<dbReference type="GeneID" id="34686716"/>
<reference evidence="11 12" key="1">
    <citation type="submission" date="2014-12" db="EMBL/GenBank/DDBJ databases">
        <authorList>
            <person name="Neuveglise Cecile"/>
        </authorList>
    </citation>
    <scope>NUCLEOTIDE SEQUENCE [LARGE SCALE GENOMIC DNA]</scope>
    <source>
        <strain evidence="11 12">CBS 12615</strain>
    </source>
</reference>
<keyword evidence="7" id="KW-0539">Nucleus</keyword>
<organism evidence="11 12">
    <name type="scientific">Lachancea lanzarotensis</name>
    <dbReference type="NCBI Taxonomy" id="1245769"/>
    <lineage>
        <taxon>Eukaryota</taxon>
        <taxon>Fungi</taxon>
        <taxon>Dikarya</taxon>
        <taxon>Ascomycota</taxon>
        <taxon>Saccharomycotina</taxon>
        <taxon>Saccharomycetes</taxon>
        <taxon>Saccharomycetales</taxon>
        <taxon>Saccharomycetaceae</taxon>
        <taxon>Lachancea</taxon>
    </lineage>
</organism>
<evidence type="ECO:0000256" key="4">
    <source>
        <dbReference type="ARBA" id="ARBA00022728"/>
    </source>
</evidence>
<evidence type="ECO:0000256" key="6">
    <source>
        <dbReference type="ARBA" id="ARBA00023187"/>
    </source>
</evidence>
<dbReference type="InterPro" id="IPR045075">
    <property type="entry name" value="Syf1-like"/>
</dbReference>
<evidence type="ECO:0000256" key="1">
    <source>
        <dbReference type="ARBA" id="ARBA00004123"/>
    </source>
</evidence>
<dbReference type="PANTHER" id="PTHR11246:SF3">
    <property type="entry name" value="CROOKED NECK-LIKE PROTEIN 1"/>
    <property type="match status" value="1"/>
</dbReference>
<feature type="region of interest" description="Disordered" evidence="9">
    <location>
        <begin position="562"/>
        <end position="581"/>
    </location>
</feature>
<dbReference type="SMART" id="SM00386">
    <property type="entry name" value="HAT"/>
    <property type="match status" value="11"/>
</dbReference>
<dbReference type="Pfam" id="PF23231">
    <property type="entry name" value="HAT_Syf1_CNRKL1_C"/>
    <property type="match status" value="1"/>
</dbReference>
<dbReference type="SUPFAM" id="SSF48452">
    <property type="entry name" value="TPR-like"/>
    <property type="match status" value="2"/>
</dbReference>
<comment type="subcellular location">
    <subcellularLocation>
        <location evidence="1">Nucleus</location>
    </subcellularLocation>
</comment>
<dbReference type="GO" id="GO:0071006">
    <property type="term" value="C:U2-type catalytic step 1 spliceosome"/>
    <property type="evidence" value="ECO:0007669"/>
    <property type="project" value="EnsemblFungi"/>
</dbReference>
<dbReference type="Pfam" id="PF02184">
    <property type="entry name" value="HAT"/>
    <property type="match status" value="1"/>
</dbReference>
<dbReference type="GO" id="GO:0071008">
    <property type="term" value="C:U2-type post-mRNA release spliceosomal complex"/>
    <property type="evidence" value="ECO:0007669"/>
    <property type="project" value="EnsemblFungi"/>
</dbReference>